<dbReference type="Proteomes" id="UP000188388">
    <property type="component" value="Unassembled WGS sequence"/>
</dbReference>
<organism evidence="2 3">
    <name type="scientific">Mesorhizobium prunaredense</name>
    <dbReference type="NCBI Taxonomy" id="1631249"/>
    <lineage>
        <taxon>Bacteria</taxon>
        <taxon>Pseudomonadati</taxon>
        <taxon>Pseudomonadota</taxon>
        <taxon>Alphaproteobacteria</taxon>
        <taxon>Hyphomicrobiales</taxon>
        <taxon>Phyllobacteriaceae</taxon>
        <taxon>Mesorhizobium</taxon>
    </lineage>
</organism>
<feature type="compositionally biased region" description="Polar residues" evidence="1">
    <location>
        <begin position="165"/>
        <end position="186"/>
    </location>
</feature>
<evidence type="ECO:0008006" key="4">
    <source>
        <dbReference type="Google" id="ProtNLM"/>
    </source>
</evidence>
<dbReference type="EMBL" id="FTPD01000001">
    <property type="protein sequence ID" value="SIT52653.1"/>
    <property type="molecule type" value="Genomic_DNA"/>
</dbReference>
<accession>A0A1R3UYD8</accession>
<evidence type="ECO:0000313" key="3">
    <source>
        <dbReference type="Proteomes" id="UP000188388"/>
    </source>
</evidence>
<feature type="compositionally biased region" description="Basic and acidic residues" evidence="1">
    <location>
        <begin position="120"/>
        <end position="133"/>
    </location>
</feature>
<protein>
    <recommendedName>
        <fullName evidence="4">Helix-turn-helix domain-containing protein</fullName>
    </recommendedName>
</protein>
<gene>
    <name evidence="2" type="ORF">BQ8794_10023</name>
</gene>
<dbReference type="STRING" id="1631249.BQ8794_10023"/>
<name>A0A1R3UYD8_9HYPH</name>
<dbReference type="AlphaFoldDB" id="A0A1R3UYD8"/>
<evidence type="ECO:0000256" key="1">
    <source>
        <dbReference type="SAM" id="MobiDB-lite"/>
    </source>
</evidence>
<reference evidence="3" key="1">
    <citation type="submission" date="2017-01" db="EMBL/GenBank/DDBJ databases">
        <authorList>
            <person name="Brunel B."/>
        </authorList>
    </citation>
    <scope>NUCLEOTIDE SEQUENCE [LARGE SCALE GENOMIC DNA]</scope>
</reference>
<proteinExistence type="predicted"/>
<keyword evidence="3" id="KW-1185">Reference proteome</keyword>
<sequence length="274" mass="29648">MSKPADDFTARKLAWIEQVITDVSLPLLARAIGTAIATIYLNRETEEAWPSVPTLSAVVGRGWTQVHAALVALESAGHLSISWTAGGKGQTHRYRLIHKVKPHGNPKGLKEGGSNPNPTEIRRQTPRKSDAKPHGNPGRNPLSEPIDEPIEAPGGGLPTARRPPSRSTINGPSSTSSALKNGNTTPLAKGSRRVPITRAEKEKRRQPRPCWVGMETEIPKLGLCVIDEIYPKERRVRVKVKQSGKLMTIGAADPDIVFVSPPVVDDDDFEGDAA</sequence>
<dbReference type="RefSeq" id="WP_143744410.1">
    <property type="nucleotide sequence ID" value="NZ_FTPD01000001.1"/>
</dbReference>
<evidence type="ECO:0000313" key="2">
    <source>
        <dbReference type="EMBL" id="SIT52653.1"/>
    </source>
</evidence>
<feature type="region of interest" description="Disordered" evidence="1">
    <location>
        <begin position="100"/>
        <end position="207"/>
    </location>
</feature>